<feature type="domain" description="Lipid/polyisoprenoid-binding YceI-like" evidence="1">
    <location>
        <begin position="5"/>
        <end position="132"/>
    </location>
</feature>
<dbReference type="InterPro" id="IPR007372">
    <property type="entry name" value="Lipid/polyisoprenoid-bd_YceI"/>
</dbReference>
<comment type="caution">
    <text evidence="2">The sequence shown here is derived from an EMBL/GenBank/DDBJ whole genome shotgun (WGS) entry which is preliminary data.</text>
</comment>
<dbReference type="Gene3D" id="2.40.128.110">
    <property type="entry name" value="Lipid/polyisoprenoid-binding, YceI-like"/>
    <property type="match status" value="1"/>
</dbReference>
<dbReference type="Proteomes" id="UP001155483">
    <property type="component" value="Unassembled WGS sequence"/>
</dbReference>
<dbReference type="EMBL" id="JAOTIF010000009">
    <property type="protein sequence ID" value="MCU7550104.1"/>
    <property type="molecule type" value="Genomic_DNA"/>
</dbReference>
<dbReference type="InterPro" id="IPR036761">
    <property type="entry name" value="TTHA0802/YceI-like_sf"/>
</dbReference>
<dbReference type="PANTHER" id="PTHR34406:SF1">
    <property type="entry name" value="PROTEIN YCEI"/>
    <property type="match status" value="1"/>
</dbReference>
<reference evidence="2" key="1">
    <citation type="submission" date="2022-09" db="EMBL/GenBank/DDBJ databases">
        <authorList>
            <person name="Yuan C."/>
            <person name="Ke Z."/>
        </authorList>
    </citation>
    <scope>NUCLEOTIDE SEQUENCE</scope>
    <source>
        <strain evidence="2">LB-8</strain>
    </source>
</reference>
<dbReference type="AlphaFoldDB" id="A0A9X3BG18"/>
<organism evidence="2 3">
    <name type="scientific">Paraflavisolibacter caeni</name>
    <dbReference type="NCBI Taxonomy" id="2982496"/>
    <lineage>
        <taxon>Bacteria</taxon>
        <taxon>Pseudomonadati</taxon>
        <taxon>Bacteroidota</taxon>
        <taxon>Chitinophagia</taxon>
        <taxon>Chitinophagales</taxon>
        <taxon>Chitinophagaceae</taxon>
        <taxon>Paraflavisolibacter</taxon>
    </lineage>
</organism>
<dbReference type="RefSeq" id="WP_279297544.1">
    <property type="nucleotide sequence ID" value="NZ_JAOTIF010000009.1"/>
</dbReference>
<evidence type="ECO:0000313" key="2">
    <source>
        <dbReference type="EMBL" id="MCU7550104.1"/>
    </source>
</evidence>
<accession>A0A9X3BG18</accession>
<gene>
    <name evidence="2" type="ORF">OCK74_13355</name>
</gene>
<reference evidence="2" key="2">
    <citation type="submission" date="2023-04" db="EMBL/GenBank/DDBJ databases">
        <title>Paracnuella aquatica gen. nov., sp. nov., a member of the family Chitinophagaceae isolated from a hot spring.</title>
        <authorList>
            <person name="Wang C."/>
        </authorList>
    </citation>
    <scope>NUCLEOTIDE SEQUENCE</scope>
    <source>
        <strain evidence="2">LB-8</strain>
    </source>
</reference>
<sequence length="137" mass="15360">MEKTKWVLDPTHSELGFKIKHLMISNVSGSFNNFQVEMQSSGDDLTSAAIYVTADVASIDTKNEQRDAHLRTSDFFEAEQYPELKFQSTKVEKTDDETYIVWGNLTIKGITKLVQLSVEYSGVTKEIHGAVKGLALQ</sequence>
<dbReference type="PANTHER" id="PTHR34406">
    <property type="entry name" value="PROTEIN YCEI"/>
    <property type="match status" value="1"/>
</dbReference>
<evidence type="ECO:0000313" key="3">
    <source>
        <dbReference type="Proteomes" id="UP001155483"/>
    </source>
</evidence>
<dbReference type="Pfam" id="PF04264">
    <property type="entry name" value="YceI"/>
    <property type="match status" value="1"/>
</dbReference>
<keyword evidence="3" id="KW-1185">Reference proteome</keyword>
<name>A0A9X3BG18_9BACT</name>
<dbReference type="SMART" id="SM00867">
    <property type="entry name" value="YceI"/>
    <property type="match status" value="1"/>
</dbReference>
<evidence type="ECO:0000259" key="1">
    <source>
        <dbReference type="SMART" id="SM00867"/>
    </source>
</evidence>
<dbReference type="SUPFAM" id="SSF101874">
    <property type="entry name" value="YceI-like"/>
    <property type="match status" value="1"/>
</dbReference>
<proteinExistence type="predicted"/>
<protein>
    <submittedName>
        <fullName evidence="2">YceI family protein</fullName>
    </submittedName>
</protein>